<dbReference type="InterPro" id="IPR050250">
    <property type="entry name" value="Macrolide_Exporter_MacB"/>
</dbReference>
<feature type="transmembrane region" description="Helical" evidence="7">
    <location>
        <begin position="472"/>
        <end position="492"/>
    </location>
</feature>
<keyword evidence="5 7" id="KW-0472">Membrane</keyword>
<dbReference type="RefSeq" id="WP_202994900.1">
    <property type="nucleotide sequence ID" value="NZ_JAENHO010000008.1"/>
</dbReference>
<feature type="transmembrane region" description="Helical" evidence="7">
    <location>
        <begin position="395"/>
        <end position="413"/>
    </location>
</feature>
<feature type="transmembrane region" description="Helical" evidence="7">
    <location>
        <begin position="296"/>
        <end position="326"/>
    </location>
</feature>
<keyword evidence="2" id="KW-1003">Cell membrane</keyword>
<dbReference type="Pfam" id="PF02687">
    <property type="entry name" value="FtsX"/>
    <property type="match status" value="2"/>
</dbReference>
<feature type="transmembrane region" description="Helical" evidence="7">
    <location>
        <begin position="660"/>
        <end position="687"/>
    </location>
</feature>
<evidence type="ECO:0000259" key="9">
    <source>
        <dbReference type="Pfam" id="PF12704"/>
    </source>
</evidence>
<reference evidence="10 11" key="1">
    <citation type="submission" date="2021-01" db="EMBL/GenBank/DDBJ databases">
        <title>Actinoplanes sp. nov. LDG1-01 isolated from lichen.</title>
        <authorList>
            <person name="Saeng-In P."/>
            <person name="Phongsopitanun W."/>
            <person name="Kanchanasin P."/>
            <person name="Yuki M."/>
            <person name="Kudo T."/>
            <person name="Ohkuma M."/>
            <person name="Tanasupawat S."/>
        </authorList>
    </citation>
    <scope>NUCLEOTIDE SEQUENCE [LARGE SCALE GENOMIC DNA]</scope>
    <source>
        <strain evidence="10 11">LDG1-01</strain>
    </source>
</reference>
<feature type="transmembrane region" description="Helical" evidence="7">
    <location>
        <begin position="419"/>
        <end position="443"/>
    </location>
</feature>
<keyword evidence="4 7" id="KW-1133">Transmembrane helix</keyword>
<dbReference type="EMBL" id="JAENHO010000008">
    <property type="protein sequence ID" value="MBL7258273.1"/>
    <property type="molecule type" value="Genomic_DNA"/>
</dbReference>
<gene>
    <name evidence="10" type="ORF">JKJ07_28595</name>
</gene>
<evidence type="ECO:0000256" key="7">
    <source>
        <dbReference type="SAM" id="Phobius"/>
    </source>
</evidence>
<feature type="transmembrane region" description="Helical" evidence="7">
    <location>
        <begin position="756"/>
        <end position="775"/>
    </location>
</feature>
<dbReference type="Pfam" id="PF12704">
    <property type="entry name" value="MacB_PCD"/>
    <property type="match status" value="1"/>
</dbReference>
<dbReference type="InterPro" id="IPR003838">
    <property type="entry name" value="ABC3_permease_C"/>
</dbReference>
<feature type="transmembrane region" description="Helical" evidence="7">
    <location>
        <begin position="20"/>
        <end position="39"/>
    </location>
</feature>
<evidence type="ECO:0000259" key="8">
    <source>
        <dbReference type="Pfam" id="PF02687"/>
    </source>
</evidence>
<dbReference type="PANTHER" id="PTHR30572:SF4">
    <property type="entry name" value="ABC TRANSPORTER PERMEASE YTRF"/>
    <property type="match status" value="1"/>
</dbReference>
<evidence type="ECO:0000256" key="2">
    <source>
        <dbReference type="ARBA" id="ARBA00022475"/>
    </source>
</evidence>
<feature type="domain" description="ABC3 transporter permease C-terminal" evidence="8">
    <location>
        <begin position="255"/>
        <end position="370"/>
    </location>
</feature>
<feature type="domain" description="MacB-like periplasmic core" evidence="9">
    <location>
        <begin position="19"/>
        <end position="222"/>
    </location>
</feature>
<feature type="domain" description="ABC3 transporter permease C-terminal" evidence="8">
    <location>
        <begin position="666"/>
        <end position="782"/>
    </location>
</feature>
<organism evidence="10 11">
    <name type="scientific">Paractinoplanes lichenicola</name>
    <dbReference type="NCBI Taxonomy" id="2802976"/>
    <lineage>
        <taxon>Bacteria</taxon>
        <taxon>Bacillati</taxon>
        <taxon>Actinomycetota</taxon>
        <taxon>Actinomycetes</taxon>
        <taxon>Micromonosporales</taxon>
        <taxon>Micromonosporaceae</taxon>
        <taxon>Paractinoplanes</taxon>
    </lineage>
</organism>
<evidence type="ECO:0000256" key="6">
    <source>
        <dbReference type="ARBA" id="ARBA00038076"/>
    </source>
</evidence>
<dbReference type="Proteomes" id="UP000598996">
    <property type="component" value="Unassembled WGS sequence"/>
</dbReference>
<evidence type="ECO:0000313" key="11">
    <source>
        <dbReference type="Proteomes" id="UP000598996"/>
    </source>
</evidence>
<keyword evidence="3 7" id="KW-0812">Transmembrane</keyword>
<evidence type="ECO:0000256" key="3">
    <source>
        <dbReference type="ARBA" id="ARBA00022692"/>
    </source>
</evidence>
<protein>
    <submittedName>
        <fullName evidence="10">ABC transporter permease</fullName>
    </submittedName>
</protein>
<sequence>MSGMLRLTLRTARANLTRSLLSSLAVVLGVAFVAGSLMFTDGLEKAMTGHVAEQYRNIDVEVTSMTQSSDASANDLAARVRKIDGVRAAEPTWTLFYTGLATADGRKIAGEHRSRTVPADPALRSVEAREGRLPEKSGEVVLDRETALREGLEIGDKLLISNVGGDPRTYGLVGLTIAEGPGATIFMTTADIAAMAGYPADTVIVDAAEGVTNEDLAARISAATGVEAYGHDELVRRAEDAAVGDAETFRNGLLAFGVIAVCMAAFVIANTFTIVLAQRTREIALLRLVGARRGQVFRSVVAEAAVIGLGGSALGLAVGVLLAYGLPTVMSSFGVTDVSPLITTRTLLVALAVGVGVTVLAALLPARRGTAVPPVAALSDAAVQVARPTGRVRRVAGPALLAIGGVVLAGSSGTGRIEVVALGAVLAVTGFLLLSPIAVPFLVRVLGRPLALLGGATVSLALANAVRNPRRIAATTNALVVGVTLIGTFTLIAKSAEAPAERRAAEKMSAQFLITDSAGLGILPGNVFAALAREPQLAPARPDYRTFDQATGWEVHTGTSTAVTADVGVPVGGTITLRGKKYEVESIAPGSLTVWLTPEDITTAFPDPTLTELQVDPAPGVSTTDARTALDRALAATPTAVAYDKEQYAKSLNANLNQGLGAVTALLALAVIIALVGVANTLTLSVVERTRENSLLRAVGLTRRQLRLTLSAEALVLALTGTLIGIALSSAIALAALRSIEMHGRSLALVMPWDRLAVLLVVAAAAALAASVLPARRAVRHPIAANLAAE</sequence>
<evidence type="ECO:0000313" key="10">
    <source>
        <dbReference type="EMBL" id="MBL7258273.1"/>
    </source>
</evidence>
<feature type="transmembrane region" description="Helical" evidence="7">
    <location>
        <begin position="253"/>
        <end position="276"/>
    </location>
</feature>
<dbReference type="PANTHER" id="PTHR30572">
    <property type="entry name" value="MEMBRANE COMPONENT OF TRANSPORTER-RELATED"/>
    <property type="match status" value="1"/>
</dbReference>
<dbReference type="InterPro" id="IPR025857">
    <property type="entry name" value="MacB_PCD"/>
</dbReference>
<feature type="transmembrane region" description="Helical" evidence="7">
    <location>
        <begin position="708"/>
        <end position="736"/>
    </location>
</feature>
<evidence type="ECO:0000256" key="1">
    <source>
        <dbReference type="ARBA" id="ARBA00004651"/>
    </source>
</evidence>
<proteinExistence type="inferred from homology"/>
<name>A0ABS1VUY0_9ACTN</name>
<comment type="subcellular location">
    <subcellularLocation>
        <location evidence="1">Cell membrane</location>
        <topology evidence="1">Multi-pass membrane protein</topology>
    </subcellularLocation>
</comment>
<evidence type="ECO:0000256" key="5">
    <source>
        <dbReference type="ARBA" id="ARBA00023136"/>
    </source>
</evidence>
<evidence type="ECO:0000256" key="4">
    <source>
        <dbReference type="ARBA" id="ARBA00022989"/>
    </source>
</evidence>
<comment type="caution">
    <text evidence="10">The sequence shown here is derived from an EMBL/GenBank/DDBJ whole genome shotgun (WGS) entry which is preliminary data.</text>
</comment>
<comment type="similarity">
    <text evidence="6">Belongs to the ABC-4 integral membrane protein family.</text>
</comment>
<keyword evidence="11" id="KW-1185">Reference proteome</keyword>
<accession>A0ABS1VUY0</accession>
<feature type="transmembrane region" description="Helical" evidence="7">
    <location>
        <begin position="346"/>
        <end position="364"/>
    </location>
</feature>